<dbReference type="OrthoDB" id="5297065at2"/>
<name>A0A286G957_9PROT</name>
<dbReference type="Proteomes" id="UP000219621">
    <property type="component" value="Unassembled WGS sequence"/>
</dbReference>
<evidence type="ECO:0000313" key="8">
    <source>
        <dbReference type="Proteomes" id="UP000219621"/>
    </source>
</evidence>
<dbReference type="Gene3D" id="1.20.120.350">
    <property type="entry name" value="Voltage-gated potassium channels. Chain C"/>
    <property type="match status" value="1"/>
</dbReference>
<feature type="domain" description="Ion transport" evidence="6">
    <location>
        <begin position="26"/>
        <end position="237"/>
    </location>
</feature>
<dbReference type="GO" id="GO:0005248">
    <property type="term" value="F:voltage-gated sodium channel activity"/>
    <property type="evidence" value="ECO:0007669"/>
    <property type="project" value="TreeGrafter"/>
</dbReference>
<comment type="subcellular location">
    <subcellularLocation>
        <location evidence="1">Membrane</location>
        <topology evidence="1">Multi-pass membrane protein</topology>
    </subcellularLocation>
</comment>
<dbReference type="InterPro" id="IPR005821">
    <property type="entry name" value="Ion_trans_dom"/>
</dbReference>
<dbReference type="PANTHER" id="PTHR10037">
    <property type="entry name" value="VOLTAGE-GATED CATION CHANNEL CALCIUM AND SODIUM"/>
    <property type="match status" value="1"/>
</dbReference>
<keyword evidence="4 5" id="KW-0472">Membrane</keyword>
<keyword evidence="7" id="KW-0406">Ion transport</keyword>
<dbReference type="GO" id="GO:0001518">
    <property type="term" value="C:voltage-gated sodium channel complex"/>
    <property type="evidence" value="ECO:0007669"/>
    <property type="project" value="TreeGrafter"/>
</dbReference>
<keyword evidence="7" id="KW-0407">Ion channel</keyword>
<evidence type="ECO:0000256" key="1">
    <source>
        <dbReference type="ARBA" id="ARBA00004141"/>
    </source>
</evidence>
<dbReference type="Gene3D" id="1.10.287.70">
    <property type="match status" value="1"/>
</dbReference>
<evidence type="ECO:0000259" key="6">
    <source>
        <dbReference type="Pfam" id="PF00520"/>
    </source>
</evidence>
<proteinExistence type="predicted"/>
<dbReference type="EMBL" id="OCNJ01000002">
    <property type="protein sequence ID" value="SOD92025.1"/>
    <property type="molecule type" value="Genomic_DNA"/>
</dbReference>
<keyword evidence="8" id="KW-1185">Reference proteome</keyword>
<protein>
    <submittedName>
        <fullName evidence="7">Voltage-gated sodium channel</fullName>
    </submittedName>
</protein>
<organism evidence="7 8">
    <name type="scientific">Caenispirillum bisanense</name>
    <dbReference type="NCBI Taxonomy" id="414052"/>
    <lineage>
        <taxon>Bacteria</taxon>
        <taxon>Pseudomonadati</taxon>
        <taxon>Pseudomonadota</taxon>
        <taxon>Alphaproteobacteria</taxon>
        <taxon>Rhodospirillales</taxon>
        <taxon>Novispirillaceae</taxon>
        <taxon>Caenispirillum</taxon>
    </lineage>
</organism>
<gene>
    <name evidence="7" type="ORF">SAMN05421508_102228</name>
</gene>
<reference evidence="7 8" key="1">
    <citation type="submission" date="2017-09" db="EMBL/GenBank/DDBJ databases">
        <authorList>
            <person name="Ehlers B."/>
            <person name="Leendertz F.H."/>
        </authorList>
    </citation>
    <scope>NUCLEOTIDE SEQUENCE [LARGE SCALE GENOMIC DNA]</scope>
    <source>
        <strain evidence="7 8">USBA 140</strain>
    </source>
</reference>
<dbReference type="AlphaFoldDB" id="A0A286G957"/>
<dbReference type="Pfam" id="PF00520">
    <property type="entry name" value="Ion_trans"/>
    <property type="match status" value="1"/>
</dbReference>
<dbReference type="RefSeq" id="WP_097277993.1">
    <property type="nucleotide sequence ID" value="NZ_OCNJ01000002.1"/>
</dbReference>
<evidence type="ECO:0000256" key="4">
    <source>
        <dbReference type="ARBA" id="ARBA00023136"/>
    </source>
</evidence>
<dbReference type="InterPro" id="IPR027359">
    <property type="entry name" value="Volt_channel_dom_sf"/>
</dbReference>
<feature type="transmembrane region" description="Helical" evidence="5">
    <location>
        <begin position="203"/>
        <end position="228"/>
    </location>
</feature>
<keyword evidence="2 5" id="KW-0812">Transmembrane</keyword>
<accession>A0A286G957</accession>
<keyword evidence="7" id="KW-0813">Transport</keyword>
<sequence length="292" mass="31772">MTDVAAAPSAFTARLGQWVESVPVQRAIMVLIILNGVTLGLETSDAVVAAVGPALHLFDRLVLAVFTFEILAKLGYRRLGFFRDGWNVFDFIIVAIALVPASGPLAVLRTLRILRVLRLISVVPQMRRVVTALVSAIPGLFSVCAIIALCFYVGAVLATKLFGNSFPDWFGTIGASLYTLFQVMTLESWSMGIVRPVMEVYPYAWMFFVPFIVTMTFAILNLFIGIVVDAMSQVAQAEREEAAAEVTADVKTEMAVIHAEDHADLSAIRAELAEMKAMLRTLAPARDGTAAE</sequence>
<feature type="transmembrane region" description="Helical" evidence="5">
    <location>
        <begin position="169"/>
        <end position="191"/>
    </location>
</feature>
<dbReference type="PANTHER" id="PTHR10037:SF62">
    <property type="entry name" value="SODIUM CHANNEL PROTEIN 60E"/>
    <property type="match status" value="1"/>
</dbReference>
<dbReference type="InterPro" id="IPR043203">
    <property type="entry name" value="VGCC_Ca_Na"/>
</dbReference>
<feature type="transmembrane region" description="Helical" evidence="5">
    <location>
        <begin position="129"/>
        <end position="157"/>
    </location>
</feature>
<evidence type="ECO:0000256" key="3">
    <source>
        <dbReference type="ARBA" id="ARBA00022989"/>
    </source>
</evidence>
<evidence type="ECO:0000313" key="7">
    <source>
        <dbReference type="EMBL" id="SOD92025.1"/>
    </source>
</evidence>
<feature type="transmembrane region" description="Helical" evidence="5">
    <location>
        <begin position="88"/>
        <end position="108"/>
    </location>
</feature>
<keyword evidence="3 5" id="KW-1133">Transmembrane helix</keyword>
<dbReference type="SUPFAM" id="SSF81324">
    <property type="entry name" value="Voltage-gated potassium channels"/>
    <property type="match status" value="1"/>
</dbReference>
<evidence type="ECO:0000256" key="2">
    <source>
        <dbReference type="ARBA" id="ARBA00022692"/>
    </source>
</evidence>
<evidence type="ECO:0000256" key="5">
    <source>
        <dbReference type="SAM" id="Phobius"/>
    </source>
</evidence>